<evidence type="ECO:0000256" key="8">
    <source>
        <dbReference type="ARBA" id="ARBA00023309"/>
    </source>
</evidence>
<feature type="compositionally biased region" description="Basic and acidic residues" evidence="9">
    <location>
        <begin position="519"/>
        <end position="530"/>
    </location>
</feature>
<dbReference type="Pfam" id="PF07340">
    <property type="entry name" value="Herpes_IE1"/>
    <property type="match status" value="1"/>
</dbReference>
<feature type="region of interest" description="Disordered" evidence="9">
    <location>
        <begin position="429"/>
        <end position="545"/>
    </location>
</feature>
<evidence type="ECO:0000256" key="1">
    <source>
        <dbReference type="ARBA" id="ARBA00004147"/>
    </source>
</evidence>
<feature type="region of interest" description="Disordered" evidence="9">
    <location>
        <begin position="1"/>
        <end position="46"/>
    </location>
</feature>
<dbReference type="GO" id="GO:0039645">
    <property type="term" value="P:symbiont-mediated perturbation of host cell cycle G1/S transition checkpoint"/>
    <property type="evidence" value="ECO:0007669"/>
    <property type="project" value="UniProtKB-KW"/>
</dbReference>
<organism evidence="10 11">
    <name type="scientific">Simian cytomegalovirus (strain Colburn)</name>
    <dbReference type="NCBI Taxonomy" id="50292"/>
    <lineage>
        <taxon>Viruses</taxon>
        <taxon>Duplodnaviria</taxon>
        <taxon>Heunggongvirae</taxon>
        <taxon>Peploviricota</taxon>
        <taxon>Herviviricetes</taxon>
        <taxon>Herpesvirales</taxon>
        <taxon>Orthoherpesviridae</taxon>
        <taxon>Betaherpesvirinae</taxon>
        <taxon>Cytomegalovirus</taxon>
        <taxon>Cytomegalovirus cercopithecinebeta5</taxon>
    </lineage>
</organism>
<keyword evidence="11" id="KW-1185">Reference proteome</keyword>
<name>G8XTH7_SCMVC</name>
<keyword evidence="7" id="KW-0010">Activator</keyword>
<evidence type="ECO:0000256" key="6">
    <source>
        <dbReference type="ARBA" id="ARBA00022843"/>
    </source>
</evidence>
<dbReference type="InterPro" id="IPR010855">
    <property type="entry name" value="Cytomega_IE1/IE2"/>
</dbReference>
<evidence type="ECO:0000256" key="2">
    <source>
        <dbReference type="ARBA" id="ARBA00022499"/>
    </source>
</evidence>
<evidence type="ECO:0000256" key="3">
    <source>
        <dbReference type="ARBA" id="ARBA00022504"/>
    </source>
</evidence>
<comment type="subcellular location">
    <subcellularLocation>
        <location evidence="1">Host nucleus</location>
    </subcellularLocation>
</comment>
<organismHost>
    <name type="scientific">Macaca</name>
    <name type="common">macaques</name>
    <dbReference type="NCBI Taxonomy" id="9539"/>
</organismHost>
<dbReference type="EMBL" id="FJ483968">
    <property type="protein sequence ID" value="AEV80469.1"/>
    <property type="molecule type" value="Genomic_DNA"/>
</dbReference>
<gene>
    <name evidence="10" type="primary">UL123</name>
</gene>
<dbReference type="OrthoDB" id="29785at10239"/>
<accession>G8XTH7</accession>
<keyword evidence="2" id="KW-1017">Isopeptide bond</keyword>
<evidence type="ECO:0000256" key="7">
    <source>
        <dbReference type="ARBA" id="ARBA00023159"/>
    </source>
</evidence>
<evidence type="ECO:0000256" key="5">
    <source>
        <dbReference type="ARBA" id="ARBA00022562"/>
    </source>
</evidence>
<protein>
    <submittedName>
        <fullName evidence="10">Regulatory protein IE1</fullName>
    </submittedName>
</protein>
<dbReference type="GeneID" id="25026519"/>
<keyword evidence="8" id="KW-1078">G1/S host cell cycle checkpoint dysregulation by virus</keyword>
<keyword evidence="3" id="KW-1121">Modulation of host cell cycle by virus</keyword>
<evidence type="ECO:0000256" key="4">
    <source>
        <dbReference type="ARBA" id="ARBA00022518"/>
    </source>
</evidence>
<feature type="compositionally biased region" description="Acidic residues" evidence="9">
    <location>
        <begin position="465"/>
        <end position="475"/>
    </location>
</feature>
<evidence type="ECO:0000313" key="10">
    <source>
        <dbReference type="EMBL" id="AEV80469.1"/>
    </source>
</evidence>
<feature type="compositionally biased region" description="Acidic residues" evidence="9">
    <location>
        <begin position="489"/>
        <end position="507"/>
    </location>
</feature>
<dbReference type="Proteomes" id="UP000116555">
    <property type="component" value="Segment"/>
</dbReference>
<proteinExistence type="predicted"/>
<feature type="compositionally biased region" description="Acidic residues" evidence="9">
    <location>
        <begin position="430"/>
        <end position="454"/>
    </location>
</feature>
<sequence>MDPRQTKRKADDQPPQHTEGDPGEGTSAGPEPGPSPPKMPRHEDHGTERAVQYLEKLLAEETRGILSLGDPLFGYADVPGDEPFKTLEEIINEEPDDPLGKVQTIVYQTKLRIARNHTDLKNQHLQQMNDIRMGMEGKFKQLQDGVNNSIDLLGKVMEPFLDGKGILQTLEDTCPNYQLPPVLQGKYLECVKKLADETVKMTKMFETALSEKVQIKQKDLQDRITYTHLKYSVMTLNCVTTPKISNGIQQALIFLRSLPHHDDPDTMINYGLNMIKVLDGEQTDLQIENAKFDTLLINTMNAFYKEGNSKNDEIMLSMYVPIQQMSIIMNSLSAFICDETAHIMFSKSHLSTEDIVKLMTPKIQYLVREMYLKMCIEKTDKIKTWSLAELREIVNDNEREASYAPVTGGVLPENVPSPDIHLESVVLFSDTEEEESEAEEETETAEEEAEEQETQIEQGTQAEEGQVEAETEGESEMVIPETEQGETQAETEGEKAEESDDDTEIEEGLVGTILRAGKIKKEGDDGEGSKSLHPMMTRSKTDKPE</sequence>
<dbReference type="GO" id="GO:0039695">
    <property type="term" value="P:DNA-templated viral transcription"/>
    <property type="evidence" value="ECO:0007669"/>
    <property type="project" value="InterPro"/>
</dbReference>
<feature type="compositionally biased region" description="Low complexity" evidence="9">
    <location>
        <begin position="455"/>
        <end position="464"/>
    </location>
</feature>
<dbReference type="GO" id="GO:0042025">
    <property type="term" value="C:host cell nucleus"/>
    <property type="evidence" value="ECO:0007669"/>
    <property type="project" value="UniProtKB-SubCell"/>
</dbReference>
<reference evidence="10 11" key="1">
    <citation type="submission" date="2011-12" db="EMBL/GenBank/DDBJ databases">
        <title>Comparative genomics of primate cytomegaloviruses.</title>
        <authorList>
            <person name="Davison A.J."/>
            <person name="Holton M."/>
            <person name="Dolan A."/>
            <person name="Dargan D.J."/>
            <person name="Gatherer D."/>
            <person name="Hayward G.S."/>
        </authorList>
    </citation>
    <scope>NUCLEOTIDE SEQUENCE [LARGE SCALE GENOMIC DNA]</scope>
    <source>
        <strain evidence="10">2715</strain>
    </source>
</reference>
<keyword evidence="3" id="KW-0945">Host-virus interaction</keyword>
<keyword evidence="5" id="KW-1048">Host nucleus</keyword>
<keyword evidence="6" id="KW-0832">Ubl conjugation</keyword>
<evidence type="ECO:0000256" key="9">
    <source>
        <dbReference type="SAM" id="MobiDB-lite"/>
    </source>
</evidence>
<dbReference type="KEGG" id="vg:25026519"/>
<dbReference type="RefSeq" id="YP_004936081.1">
    <property type="nucleotide sequence ID" value="NC_012783.2"/>
</dbReference>
<feature type="compositionally biased region" description="Basic and acidic residues" evidence="9">
    <location>
        <begin position="1"/>
        <end position="20"/>
    </location>
</feature>
<evidence type="ECO:0000313" key="11">
    <source>
        <dbReference type="Proteomes" id="UP000116555"/>
    </source>
</evidence>
<keyword evidence="4" id="KW-0244">Early protein</keyword>